<dbReference type="PROSITE" id="PS00924">
    <property type="entry name" value="ASP_GLU_RACEMASE_2"/>
    <property type="match status" value="1"/>
</dbReference>
<dbReference type="NCBIfam" id="TIGR00035">
    <property type="entry name" value="asp_race"/>
    <property type="match status" value="1"/>
</dbReference>
<evidence type="ECO:0000256" key="2">
    <source>
        <dbReference type="ARBA" id="ARBA00023235"/>
    </source>
</evidence>
<dbReference type="InterPro" id="IPR015942">
    <property type="entry name" value="Asp/Glu/hydantoin_racemase"/>
</dbReference>
<protein>
    <submittedName>
        <fullName evidence="3">Aspartate racemase</fullName>
    </submittedName>
</protein>
<gene>
    <name evidence="3" type="ORF">EV670_0492</name>
</gene>
<dbReference type="EMBL" id="SHKP01000004">
    <property type="protein sequence ID" value="RZU02468.1"/>
    <property type="molecule type" value="Genomic_DNA"/>
</dbReference>
<dbReference type="InterPro" id="IPR001920">
    <property type="entry name" value="Asp/Glu_race"/>
</dbReference>
<accession>A0A4Q7W0Q6</accession>
<evidence type="ECO:0000313" key="4">
    <source>
        <dbReference type="Proteomes" id="UP000293671"/>
    </source>
</evidence>
<evidence type="ECO:0000256" key="1">
    <source>
        <dbReference type="ARBA" id="ARBA00007847"/>
    </source>
</evidence>
<dbReference type="OrthoDB" id="9803739at2"/>
<proteinExistence type="inferred from homology"/>
<dbReference type="PANTHER" id="PTHR21198:SF7">
    <property type="entry name" value="ASPARTATE-GLUTAMATE RACEMASE FAMILY"/>
    <property type="match status" value="1"/>
</dbReference>
<dbReference type="Proteomes" id="UP000293671">
    <property type="component" value="Unassembled WGS sequence"/>
</dbReference>
<keyword evidence="4" id="KW-1185">Reference proteome</keyword>
<dbReference type="SUPFAM" id="SSF53681">
    <property type="entry name" value="Aspartate/glutamate racemase"/>
    <property type="match status" value="2"/>
</dbReference>
<dbReference type="Pfam" id="PF01177">
    <property type="entry name" value="Asp_Glu_race"/>
    <property type="match status" value="1"/>
</dbReference>
<dbReference type="PANTHER" id="PTHR21198">
    <property type="entry name" value="GLUTAMATE RACEMASE"/>
    <property type="match status" value="1"/>
</dbReference>
<reference evidence="3 4" key="1">
    <citation type="submission" date="2019-02" db="EMBL/GenBank/DDBJ databases">
        <title>Genomic Encyclopedia of Type Strains, Phase IV (KMG-IV): sequencing the most valuable type-strain genomes for metagenomic binning, comparative biology and taxonomic classification.</title>
        <authorList>
            <person name="Goeker M."/>
        </authorList>
    </citation>
    <scope>NUCLEOTIDE SEQUENCE [LARGE SCALE GENOMIC DNA]</scope>
    <source>
        <strain evidence="3 4">DSM 19570</strain>
    </source>
</reference>
<comment type="caution">
    <text evidence="3">The sequence shown here is derived from an EMBL/GenBank/DDBJ whole genome shotgun (WGS) entry which is preliminary data.</text>
</comment>
<sequence length="237" mass="25281">MATPLHIGIVACSAEGASLCYRTICAEGAALLGPHAHPEVSMHTPSLAEYVRCLDAADLQGVGELMLASARKLAGIGCDFLVCPDNTIHQAFAHVEPRSPLPWLHIADVVAAEAARRGYRRLGLMGTRWLVDSEVYPQKLAARGLACVRPGAAERDEMHRIIMDELVCGIVRPEGVACFQSVVRRFKAEQGCEAVILGCTEIPLILDDANSALPTLDSTRLLARAALLRSVGAGHAS</sequence>
<keyword evidence="2" id="KW-0413">Isomerase</keyword>
<evidence type="ECO:0000313" key="3">
    <source>
        <dbReference type="EMBL" id="RZU02468.1"/>
    </source>
</evidence>
<dbReference type="InterPro" id="IPR033134">
    <property type="entry name" value="Asp/Glu_racemase_AS_2"/>
</dbReference>
<comment type="similarity">
    <text evidence="1">Belongs to the aspartate/glutamate racemases family.</text>
</comment>
<dbReference type="AlphaFoldDB" id="A0A4Q7W0Q6"/>
<name>A0A4Q7W0Q6_9BURK</name>
<dbReference type="RefSeq" id="WP_130430226.1">
    <property type="nucleotide sequence ID" value="NZ_SHKP01000004.1"/>
</dbReference>
<organism evidence="3 4">
    <name type="scientific">Rivibacter subsaxonicus</name>
    <dbReference type="NCBI Taxonomy" id="457575"/>
    <lineage>
        <taxon>Bacteria</taxon>
        <taxon>Pseudomonadati</taxon>
        <taxon>Pseudomonadota</taxon>
        <taxon>Betaproteobacteria</taxon>
        <taxon>Burkholderiales</taxon>
        <taxon>Rivibacter</taxon>
    </lineage>
</organism>
<dbReference type="Gene3D" id="3.40.50.1860">
    <property type="match status" value="2"/>
</dbReference>
<dbReference type="InterPro" id="IPR004380">
    <property type="entry name" value="Asp_race"/>
</dbReference>
<dbReference type="GO" id="GO:0047661">
    <property type="term" value="F:amino-acid racemase activity"/>
    <property type="evidence" value="ECO:0007669"/>
    <property type="project" value="InterPro"/>
</dbReference>